<feature type="transmembrane region" description="Helical" evidence="1">
    <location>
        <begin position="26"/>
        <end position="45"/>
    </location>
</feature>
<evidence type="ECO:0000313" key="2">
    <source>
        <dbReference type="EMBL" id="KAG8598615.1"/>
    </source>
</evidence>
<accession>A0AAV7DM38</accession>
<keyword evidence="1" id="KW-0812">Transmembrane</keyword>
<keyword evidence="1" id="KW-0472">Membrane</keyword>
<dbReference type="Proteomes" id="UP000824782">
    <property type="component" value="Unassembled WGS sequence"/>
</dbReference>
<reference evidence="2" key="1">
    <citation type="thesis" date="2020" institute="ProQuest LLC" country="789 East Eisenhower Parkway, Ann Arbor, MI, USA">
        <title>Comparative Genomics and Chromosome Evolution.</title>
        <authorList>
            <person name="Mudd A.B."/>
        </authorList>
    </citation>
    <scope>NUCLEOTIDE SEQUENCE</scope>
    <source>
        <strain evidence="2">237g6f4</strain>
        <tissue evidence="2">Blood</tissue>
    </source>
</reference>
<proteinExistence type="predicted"/>
<evidence type="ECO:0000256" key="1">
    <source>
        <dbReference type="SAM" id="Phobius"/>
    </source>
</evidence>
<dbReference type="AlphaFoldDB" id="A0AAV7DM38"/>
<gene>
    <name evidence="2" type="ORF">GDO81_002672</name>
</gene>
<organism evidence="2 3">
    <name type="scientific">Engystomops pustulosus</name>
    <name type="common">Tungara frog</name>
    <name type="synonym">Physalaemus pustulosus</name>
    <dbReference type="NCBI Taxonomy" id="76066"/>
    <lineage>
        <taxon>Eukaryota</taxon>
        <taxon>Metazoa</taxon>
        <taxon>Chordata</taxon>
        <taxon>Craniata</taxon>
        <taxon>Vertebrata</taxon>
        <taxon>Euteleostomi</taxon>
        <taxon>Amphibia</taxon>
        <taxon>Batrachia</taxon>
        <taxon>Anura</taxon>
        <taxon>Neobatrachia</taxon>
        <taxon>Hyloidea</taxon>
        <taxon>Leptodactylidae</taxon>
        <taxon>Leiuperinae</taxon>
        <taxon>Engystomops</taxon>
    </lineage>
</organism>
<sequence length="51" mass="5788">MCPNVCISGWSFIAELCISDLNPGDLTLLVIGVICMIAGCIFDFYRFWRNR</sequence>
<keyword evidence="3" id="KW-1185">Reference proteome</keyword>
<evidence type="ECO:0000313" key="3">
    <source>
        <dbReference type="Proteomes" id="UP000824782"/>
    </source>
</evidence>
<comment type="caution">
    <text evidence="2">The sequence shown here is derived from an EMBL/GenBank/DDBJ whole genome shotgun (WGS) entry which is preliminary data.</text>
</comment>
<keyword evidence="1" id="KW-1133">Transmembrane helix</keyword>
<name>A0AAV7DM38_ENGPU</name>
<protein>
    <submittedName>
        <fullName evidence="2">Uncharacterized protein</fullName>
    </submittedName>
</protein>
<dbReference type="EMBL" id="WNYA01000001">
    <property type="protein sequence ID" value="KAG8598615.1"/>
    <property type="molecule type" value="Genomic_DNA"/>
</dbReference>